<evidence type="ECO:0000256" key="1">
    <source>
        <dbReference type="SAM" id="SignalP"/>
    </source>
</evidence>
<dbReference type="Pfam" id="PF04536">
    <property type="entry name" value="TPM_phosphatase"/>
    <property type="match status" value="1"/>
</dbReference>
<dbReference type="PANTHER" id="PTHR30373:SF2">
    <property type="entry name" value="UPF0603 PROTEIN YGCG"/>
    <property type="match status" value="1"/>
</dbReference>
<keyword evidence="1" id="KW-0732">Signal</keyword>
<evidence type="ECO:0000313" key="3">
    <source>
        <dbReference type="EMBL" id="GAA0564547.1"/>
    </source>
</evidence>
<dbReference type="Proteomes" id="UP001499951">
    <property type="component" value="Unassembled WGS sequence"/>
</dbReference>
<gene>
    <name evidence="3" type="ORF">GCM10008942_11120</name>
</gene>
<feature type="signal peptide" evidence="1">
    <location>
        <begin position="1"/>
        <end position="27"/>
    </location>
</feature>
<feature type="domain" description="TPM" evidence="2">
    <location>
        <begin position="38"/>
        <end position="156"/>
    </location>
</feature>
<dbReference type="PANTHER" id="PTHR30373">
    <property type="entry name" value="UPF0603 PROTEIN YGCG"/>
    <property type="match status" value="1"/>
</dbReference>
<evidence type="ECO:0000259" key="2">
    <source>
        <dbReference type="Pfam" id="PF04536"/>
    </source>
</evidence>
<accession>A0ABN1EDS5</accession>
<evidence type="ECO:0000313" key="4">
    <source>
        <dbReference type="Proteomes" id="UP001499951"/>
    </source>
</evidence>
<dbReference type="Gene3D" id="3.10.310.50">
    <property type="match status" value="1"/>
</dbReference>
<dbReference type="InterPro" id="IPR007621">
    <property type="entry name" value="TPM_dom"/>
</dbReference>
<sequence>MFKHFRSVAAFFVVALFAVFATASANAALQFPPLTGRVVDDAGILSEPAKQKLTAYLAEHEQQTGHQVVVVTLKDFGGTDIADYGYQLGRAWGIGQKGKNNGVLIMVAPNQHQTRIEVGYGLEGDLTDAQSKLIVENLMLPAFRKGDYDGGILAGTVNVLRTIGGNPTGAEAIPRPQRDEGSPLGAFPIILIIIFFVVFGRHLWPLLLLGGLGGGGGRGGWGGGGGGWGGGSGGGFSGGGGSFGGGGASGSW</sequence>
<feature type="chain" id="PRO_5047359390" description="TPM domain-containing protein" evidence="1">
    <location>
        <begin position="28"/>
        <end position="252"/>
    </location>
</feature>
<reference evidence="3 4" key="1">
    <citation type="journal article" date="2019" name="Int. J. Syst. Evol. Microbiol.">
        <title>The Global Catalogue of Microorganisms (GCM) 10K type strain sequencing project: providing services to taxonomists for standard genome sequencing and annotation.</title>
        <authorList>
            <consortium name="The Broad Institute Genomics Platform"/>
            <consortium name="The Broad Institute Genome Sequencing Center for Infectious Disease"/>
            <person name="Wu L."/>
            <person name="Ma J."/>
        </authorList>
    </citation>
    <scope>NUCLEOTIDE SEQUENCE [LARGE SCALE GENOMIC DNA]</scope>
    <source>
        <strain evidence="3 4">JCM 15089</strain>
    </source>
</reference>
<keyword evidence="4" id="KW-1185">Reference proteome</keyword>
<name>A0ABN1EDS5_9PROT</name>
<dbReference type="EMBL" id="BAAADD010000003">
    <property type="protein sequence ID" value="GAA0564547.1"/>
    <property type="molecule type" value="Genomic_DNA"/>
</dbReference>
<comment type="caution">
    <text evidence="3">The sequence shown here is derived from an EMBL/GenBank/DDBJ whole genome shotgun (WGS) entry which is preliminary data.</text>
</comment>
<proteinExistence type="predicted"/>
<dbReference type="RefSeq" id="WP_166933776.1">
    <property type="nucleotide sequence ID" value="NZ_BAAADD010000003.1"/>
</dbReference>
<protein>
    <recommendedName>
        <fullName evidence="2">TPM domain-containing protein</fullName>
    </recommendedName>
</protein>
<organism evidence="3 4">
    <name type="scientific">Rhizomicrobium electricum</name>
    <dbReference type="NCBI Taxonomy" id="480070"/>
    <lineage>
        <taxon>Bacteria</taxon>
        <taxon>Pseudomonadati</taxon>
        <taxon>Pseudomonadota</taxon>
        <taxon>Alphaproteobacteria</taxon>
        <taxon>Micropepsales</taxon>
        <taxon>Micropepsaceae</taxon>
        <taxon>Rhizomicrobium</taxon>
    </lineage>
</organism>